<reference evidence="1" key="2">
    <citation type="submission" date="2022-08" db="EMBL/GenBank/DDBJ databases">
        <title>Novel sulphate-reducing endosymbionts in the free-living metamonad Anaeramoeba.</title>
        <authorList>
            <person name="Jerlstrom-Hultqvist J."/>
            <person name="Cepicka I."/>
            <person name="Gallot-Lavallee L."/>
            <person name="Salas-Leiva D."/>
            <person name="Curtis B.A."/>
            <person name="Zahonova K."/>
            <person name="Pipaliya S."/>
            <person name="Dacks J."/>
            <person name="Roger A.J."/>
        </authorList>
    </citation>
    <scope>NUCLEOTIDE SEQUENCE</scope>
    <source>
        <strain evidence="1">Busselton2</strain>
    </source>
</reference>
<dbReference type="EMBL" id="JAOAOG010000110">
    <property type="protein sequence ID" value="KAJ6248505.1"/>
    <property type="molecule type" value="Genomic_DNA"/>
</dbReference>
<evidence type="ECO:0000313" key="3">
    <source>
        <dbReference type="Proteomes" id="UP001146793"/>
    </source>
</evidence>
<organism evidence="1 3">
    <name type="scientific">Anaeramoeba flamelloides</name>
    <dbReference type="NCBI Taxonomy" id="1746091"/>
    <lineage>
        <taxon>Eukaryota</taxon>
        <taxon>Metamonada</taxon>
        <taxon>Anaeramoebidae</taxon>
        <taxon>Anaeramoeba</taxon>
    </lineage>
</organism>
<name>A0AAV7YUT3_9EUKA</name>
<proteinExistence type="predicted"/>
<evidence type="ECO:0000313" key="4">
    <source>
        <dbReference type="Proteomes" id="UP001150062"/>
    </source>
</evidence>
<sequence>MDRRKKNKGKKSKPYVYFLSITIPPLFEKVHIKDLSENYLQSVYNRRVQCMICVDLELIKDANYEYEVINFLKPNSKKKLKHKSIYLINYQNIKYPINLIQNTENSFTTQSLDDNSLKVFDEYKRKLKKLAISINSKNLIFQYQNKQINVDCYFTIKALHNFLLSFFKTQPDFVQINENILPYEILLLLNFH</sequence>
<dbReference type="EMBL" id="JANTQA010000047">
    <property type="protein sequence ID" value="KAJ3433617.1"/>
    <property type="molecule type" value="Genomic_DNA"/>
</dbReference>
<accession>A0AAV7YUT3</accession>
<gene>
    <name evidence="1" type="ORF">M0812_22579</name>
    <name evidence="2" type="ORF">M0813_17471</name>
</gene>
<evidence type="ECO:0000313" key="2">
    <source>
        <dbReference type="EMBL" id="KAJ6248505.1"/>
    </source>
</evidence>
<comment type="caution">
    <text evidence="1">The sequence shown here is derived from an EMBL/GenBank/DDBJ whole genome shotgun (WGS) entry which is preliminary data.</text>
</comment>
<evidence type="ECO:0000313" key="1">
    <source>
        <dbReference type="EMBL" id="KAJ3433617.1"/>
    </source>
</evidence>
<reference evidence="2" key="1">
    <citation type="submission" date="2022-08" db="EMBL/GenBank/DDBJ databases">
        <title>Novel sulfate-reducing endosymbionts in the free-living metamonad Anaeramoeba.</title>
        <authorList>
            <person name="Jerlstrom-Hultqvist J."/>
            <person name="Cepicka I."/>
            <person name="Gallot-Lavallee L."/>
            <person name="Salas-Leiva D."/>
            <person name="Curtis B.A."/>
            <person name="Zahonova K."/>
            <person name="Pipaliya S."/>
            <person name="Dacks J."/>
            <person name="Roger A.J."/>
        </authorList>
    </citation>
    <scope>NUCLEOTIDE SEQUENCE</scope>
    <source>
        <strain evidence="2">Schooner1</strain>
    </source>
</reference>
<dbReference type="Proteomes" id="UP001146793">
    <property type="component" value="Unassembled WGS sequence"/>
</dbReference>
<dbReference type="AlphaFoldDB" id="A0AAV7YUT3"/>
<dbReference type="Proteomes" id="UP001150062">
    <property type="component" value="Unassembled WGS sequence"/>
</dbReference>
<keyword evidence="4" id="KW-1185">Reference proteome</keyword>
<protein>
    <submittedName>
        <fullName evidence="1">Uncharacterized protein</fullName>
    </submittedName>
</protein>